<dbReference type="AlphaFoldDB" id="A0A0F9NXY1"/>
<reference evidence="2" key="1">
    <citation type="journal article" date="2015" name="Nature">
        <title>Complex archaea that bridge the gap between prokaryotes and eukaryotes.</title>
        <authorList>
            <person name="Spang A."/>
            <person name="Saw J.H."/>
            <person name="Jorgensen S.L."/>
            <person name="Zaremba-Niedzwiedzka K."/>
            <person name="Martijn J."/>
            <person name="Lind A.E."/>
            <person name="van Eijk R."/>
            <person name="Schleper C."/>
            <person name="Guy L."/>
            <person name="Ettema T.J."/>
        </authorList>
    </citation>
    <scope>NUCLEOTIDE SEQUENCE</scope>
</reference>
<feature type="transmembrane region" description="Helical" evidence="1">
    <location>
        <begin position="21"/>
        <end position="39"/>
    </location>
</feature>
<keyword evidence="1" id="KW-0472">Membrane</keyword>
<proteinExistence type="predicted"/>
<keyword evidence="1" id="KW-1133">Transmembrane helix</keyword>
<comment type="caution">
    <text evidence="2">The sequence shown here is derived from an EMBL/GenBank/DDBJ whole genome shotgun (WGS) entry which is preliminary data.</text>
</comment>
<organism evidence="2">
    <name type="scientific">marine sediment metagenome</name>
    <dbReference type="NCBI Taxonomy" id="412755"/>
    <lineage>
        <taxon>unclassified sequences</taxon>
        <taxon>metagenomes</taxon>
        <taxon>ecological metagenomes</taxon>
    </lineage>
</organism>
<name>A0A0F9NXY1_9ZZZZ</name>
<accession>A0A0F9NXY1</accession>
<evidence type="ECO:0000256" key="1">
    <source>
        <dbReference type="SAM" id="Phobius"/>
    </source>
</evidence>
<keyword evidence="1" id="KW-0812">Transmembrane</keyword>
<sequence>MKLDAKGLMATVRGYIGRNSTGVMALTMSLAMLAGVMVMQGCSMDEWIKVRVPQGVRKVIAVPAKIPLSEADGAFEKFKADVTRDSVQFAENIESARFISALFSSLLDTGLTLGQAGAENSGLPMGGLLSLGLGLLGGLALEKPGSGKRTTAEKMSSFNKGLEEGKQIVLAAMKD</sequence>
<dbReference type="EMBL" id="LAZR01003033">
    <property type="protein sequence ID" value="KKN22754.1"/>
    <property type="molecule type" value="Genomic_DNA"/>
</dbReference>
<gene>
    <name evidence="2" type="ORF">LCGC14_0911900</name>
</gene>
<protein>
    <submittedName>
        <fullName evidence="2">Uncharacterized protein</fullName>
    </submittedName>
</protein>
<evidence type="ECO:0000313" key="2">
    <source>
        <dbReference type="EMBL" id="KKN22754.1"/>
    </source>
</evidence>